<evidence type="ECO:0000313" key="3">
    <source>
        <dbReference type="Proteomes" id="UP000078541"/>
    </source>
</evidence>
<gene>
    <name evidence="2" type="ORF">ALC56_03890</name>
</gene>
<protein>
    <recommendedName>
        <fullName evidence="1">DUF5641 domain-containing protein</fullName>
    </recommendedName>
</protein>
<sequence>MYRQILESRDTDYQRIVVLDQLVDDEGAAFPFAVPVLRHQTYVDGADDQILARQTRNQLRELLKKGGFHLRKWASNWLNQSPSRWKIFVSNRVSAVQSLLPGVSWRHVPTHTNPADCTSRGLVLDLFKTHALWWSSPPWLHHPPESWLNSCPSVPSNIHLKQRPEPLIRTLHFPVGSCVALLFVTKISTNYRVPVSFSSTLLCRIEAYLDSRPIALISDNLEDYHALFTPRSFFGLWRAWSGDYLHTLQQRPKWRIVQRLAKVGQIVLVRNPLAPLSQWELGRITACHPGDDNLTRVVIVKTERSEYKRPIAKLCFYSGSIPKSLRFYHGGRIFGKRS</sequence>
<accession>A0A195FN50</accession>
<organism evidence="2 3">
    <name type="scientific">Trachymyrmex septentrionalis</name>
    <dbReference type="NCBI Taxonomy" id="34720"/>
    <lineage>
        <taxon>Eukaryota</taxon>
        <taxon>Metazoa</taxon>
        <taxon>Ecdysozoa</taxon>
        <taxon>Arthropoda</taxon>
        <taxon>Hexapoda</taxon>
        <taxon>Insecta</taxon>
        <taxon>Pterygota</taxon>
        <taxon>Neoptera</taxon>
        <taxon>Endopterygota</taxon>
        <taxon>Hymenoptera</taxon>
        <taxon>Apocrita</taxon>
        <taxon>Aculeata</taxon>
        <taxon>Formicoidea</taxon>
        <taxon>Formicidae</taxon>
        <taxon>Myrmicinae</taxon>
        <taxon>Trachymyrmex</taxon>
    </lineage>
</organism>
<dbReference type="PANTHER" id="PTHR47331">
    <property type="entry name" value="PHD-TYPE DOMAIN-CONTAINING PROTEIN"/>
    <property type="match status" value="1"/>
</dbReference>
<dbReference type="Proteomes" id="UP000078541">
    <property type="component" value="Unassembled WGS sequence"/>
</dbReference>
<evidence type="ECO:0000313" key="2">
    <source>
        <dbReference type="EMBL" id="KYN41747.1"/>
    </source>
</evidence>
<dbReference type="InterPro" id="IPR040676">
    <property type="entry name" value="DUF5641"/>
</dbReference>
<dbReference type="Pfam" id="PF18701">
    <property type="entry name" value="DUF5641"/>
    <property type="match status" value="1"/>
</dbReference>
<feature type="domain" description="DUF5641" evidence="1">
    <location>
        <begin position="236"/>
        <end position="316"/>
    </location>
</feature>
<proteinExistence type="predicted"/>
<dbReference type="EMBL" id="KQ981430">
    <property type="protein sequence ID" value="KYN41747.1"/>
    <property type="molecule type" value="Genomic_DNA"/>
</dbReference>
<dbReference type="STRING" id="34720.A0A195FN50"/>
<dbReference type="AlphaFoldDB" id="A0A195FN50"/>
<evidence type="ECO:0000259" key="1">
    <source>
        <dbReference type="Pfam" id="PF18701"/>
    </source>
</evidence>
<name>A0A195FN50_9HYME</name>
<reference evidence="2 3" key="1">
    <citation type="submission" date="2016-03" db="EMBL/GenBank/DDBJ databases">
        <title>Trachymyrmex septentrionalis WGS genome.</title>
        <authorList>
            <person name="Nygaard S."/>
            <person name="Hu H."/>
            <person name="Boomsma J."/>
            <person name="Zhang G."/>
        </authorList>
    </citation>
    <scope>NUCLEOTIDE SEQUENCE [LARGE SCALE GENOMIC DNA]</scope>
    <source>
        <strain evidence="2">Tsep2-gDNA-1</strain>
        <tissue evidence="2">Whole body</tissue>
    </source>
</reference>
<keyword evidence="3" id="KW-1185">Reference proteome</keyword>